<accession>A0AA95AHB5</accession>
<comment type="caution">
    <text evidence="1">The sequence shown here is derived from an EMBL/GenBank/DDBJ whole genome shotgun (WGS) entry which is preliminary data.</text>
</comment>
<gene>
    <name evidence="1" type="ORF">EXN24_19515</name>
</gene>
<organism evidence="1 2">
    <name type="scientific">Rhizobium rhizogenes</name>
    <name type="common">Agrobacterium rhizogenes</name>
    <dbReference type="NCBI Taxonomy" id="359"/>
    <lineage>
        <taxon>Bacteria</taxon>
        <taxon>Pseudomonadati</taxon>
        <taxon>Pseudomonadota</taxon>
        <taxon>Alphaproteobacteria</taxon>
        <taxon>Hyphomicrobiales</taxon>
        <taxon>Rhizobiaceae</taxon>
        <taxon>Rhizobium/Agrobacterium group</taxon>
        <taxon>Rhizobium</taxon>
    </lineage>
</organism>
<evidence type="ECO:0008006" key="3">
    <source>
        <dbReference type="Google" id="ProtNLM"/>
    </source>
</evidence>
<name>A0AA95AHB5_RHIRH</name>
<sequence length="425" mass="46305">MQPPARQAWPRGPFQRFEDKMQSQLNGGAEVPAVGQVYLKRLSRIADSCDRRIYAVLDGALFGNLTADLSAAGLCHMPLYRSAGSNSAIVLGGPWLVSLSLSPPASSAPDSLVETAEPSDEELQALAAKLSNDMAKAVANGDESGGGLMPADEIDLPGRVKSRIEALLKLIADRPAVVFWVGDRGLSEETIYRHLRGINRIFLPLERDALAGLSGSVSGEAGDISLAAGDAQEGASFALDLEEARGRSEIVVFRHADPNVMMQVLPALSPEQVVRLMGPAEEIYFAPAEAWGGNIKRAHRPVDVVAQGGMLRLTPENIEVISASRMLAARRRRVTAFQRSAPHLLQGMDEREALIFMERYETQARIYGLKTERGFFQWTYLMSASNGRFIEAPDIRQNLRGRNPDARLDEMMRLMANAAKERGGA</sequence>
<evidence type="ECO:0000313" key="1">
    <source>
        <dbReference type="EMBL" id="TRA87546.1"/>
    </source>
</evidence>
<dbReference type="AlphaFoldDB" id="A0AA95AHB5"/>
<dbReference type="EMBL" id="SGOB01000004">
    <property type="protein sequence ID" value="TRA87546.1"/>
    <property type="molecule type" value="Genomic_DNA"/>
</dbReference>
<dbReference type="Proteomes" id="UP000320858">
    <property type="component" value="Unassembled WGS sequence"/>
</dbReference>
<evidence type="ECO:0000313" key="2">
    <source>
        <dbReference type="Proteomes" id="UP000320858"/>
    </source>
</evidence>
<protein>
    <recommendedName>
        <fullName evidence="3">DUF4123 domain-containing protein</fullName>
    </recommendedName>
</protein>
<reference evidence="1 2" key="1">
    <citation type="journal article" date="2019" name="Appl. Microbiol. Biotechnol.">
        <title>Differential efficiency of wild type rhizogenic strains for rol gene transformation of plants.</title>
        <authorList>
            <person name="Desmet S."/>
            <person name="De Keyser E."/>
            <person name="Van Vaerenbergh J."/>
            <person name="Baeyen S."/>
            <person name="Van Huylenbroeck J."/>
            <person name="Geelen D."/>
            <person name="Dhooghe E."/>
        </authorList>
    </citation>
    <scope>NUCLEOTIDE SEQUENCE [LARGE SCALE GENOMIC DNA]</scope>
    <source>
        <strain evidence="1 2">B 4.1</strain>
    </source>
</reference>
<proteinExistence type="predicted"/>